<keyword evidence="3" id="KW-1185">Reference proteome</keyword>
<feature type="region of interest" description="Disordered" evidence="1">
    <location>
        <begin position="1"/>
        <end position="28"/>
    </location>
</feature>
<protein>
    <submittedName>
        <fullName evidence="2">DUF4058 family protein</fullName>
    </submittedName>
</protein>
<name>A0A8J6XD38_9CYAN</name>
<dbReference type="AlphaFoldDB" id="A0A8J6XD38"/>
<dbReference type="InterPro" id="IPR025132">
    <property type="entry name" value="DUF4058"/>
</dbReference>
<sequence>MPSPLPGMNPDLENPELWSSSCSPLRLS</sequence>
<evidence type="ECO:0000313" key="3">
    <source>
        <dbReference type="Proteomes" id="UP000629098"/>
    </source>
</evidence>
<comment type="caution">
    <text evidence="2">The sequence shown here is derived from an EMBL/GenBank/DDBJ whole genome shotgun (WGS) entry which is preliminary data.</text>
</comment>
<dbReference type="Proteomes" id="UP000629098">
    <property type="component" value="Unassembled WGS sequence"/>
</dbReference>
<proteinExistence type="predicted"/>
<reference evidence="2" key="1">
    <citation type="submission" date="2020-09" db="EMBL/GenBank/DDBJ databases">
        <title>Iningainema tapete sp. nov. (Scytonemataceae, Cyanobacteria) from greenhouses in central Florida (USA) produces two types of nodularin with biosynthetic potential for microcystin-LR and anabaenopeptins.</title>
        <authorList>
            <person name="Berthold D.E."/>
            <person name="Lefler F.W."/>
            <person name="Huang I.-S."/>
            <person name="Abdulla H."/>
            <person name="Zimba P.V."/>
            <person name="Laughinghouse H.D. IV."/>
        </authorList>
    </citation>
    <scope>NUCLEOTIDE SEQUENCE</scope>
    <source>
        <strain evidence="2">BLCCT55</strain>
    </source>
</reference>
<accession>A0A8J6XD38</accession>
<gene>
    <name evidence="2" type="ORF">ICL16_16350</name>
</gene>
<feature type="compositionally biased region" description="Polar residues" evidence="1">
    <location>
        <begin position="17"/>
        <end position="28"/>
    </location>
</feature>
<organism evidence="2 3">
    <name type="scientific">Iningainema tapete BLCC-T55</name>
    <dbReference type="NCBI Taxonomy" id="2748662"/>
    <lineage>
        <taxon>Bacteria</taxon>
        <taxon>Bacillati</taxon>
        <taxon>Cyanobacteriota</taxon>
        <taxon>Cyanophyceae</taxon>
        <taxon>Nostocales</taxon>
        <taxon>Scytonemataceae</taxon>
        <taxon>Iningainema tapete</taxon>
    </lineage>
</organism>
<dbReference type="RefSeq" id="WP_190829801.1">
    <property type="nucleotide sequence ID" value="NZ_CAWPPI010000057.1"/>
</dbReference>
<dbReference type="Pfam" id="PF13267">
    <property type="entry name" value="DUF4058"/>
    <property type="match status" value="1"/>
</dbReference>
<evidence type="ECO:0000256" key="1">
    <source>
        <dbReference type="SAM" id="MobiDB-lite"/>
    </source>
</evidence>
<dbReference type="EMBL" id="JACXAE010000057">
    <property type="protein sequence ID" value="MBD2773600.1"/>
    <property type="molecule type" value="Genomic_DNA"/>
</dbReference>
<evidence type="ECO:0000313" key="2">
    <source>
        <dbReference type="EMBL" id="MBD2773600.1"/>
    </source>
</evidence>